<feature type="domain" description="Ribosomal RNA small subunit methyltransferase E PUA-like" evidence="12">
    <location>
        <begin position="32"/>
        <end position="66"/>
    </location>
</feature>
<dbReference type="InterPro" id="IPR029028">
    <property type="entry name" value="Alpha/beta_knot_MTases"/>
</dbReference>
<dbReference type="InterPro" id="IPR046887">
    <property type="entry name" value="RsmE_PUA-like"/>
</dbReference>
<dbReference type="PANTHER" id="PTHR30027:SF3">
    <property type="entry name" value="16S RRNA (URACIL(1498)-N(3))-METHYLTRANSFERASE"/>
    <property type="match status" value="1"/>
</dbReference>
<dbReference type="GO" id="GO:0070475">
    <property type="term" value="P:rRNA base methylation"/>
    <property type="evidence" value="ECO:0007669"/>
    <property type="project" value="TreeGrafter"/>
</dbReference>
<accession>A0A172TAR2</accession>
<keyword evidence="4 10" id="KW-0698">rRNA processing</keyword>
<comment type="subcellular location">
    <subcellularLocation>
        <location evidence="1 10">Cytoplasm</location>
    </subcellularLocation>
</comment>
<keyword evidence="7 10" id="KW-0949">S-adenosyl-L-methionine</keyword>
<dbReference type="Pfam" id="PF04452">
    <property type="entry name" value="Methyltrans_RNA"/>
    <property type="match status" value="1"/>
</dbReference>
<dbReference type="AlphaFoldDB" id="A0A172TAR2"/>
<dbReference type="InterPro" id="IPR006700">
    <property type="entry name" value="RsmE"/>
</dbReference>
<keyword evidence="3 10" id="KW-0963">Cytoplasm</keyword>
<dbReference type="GO" id="GO:0005737">
    <property type="term" value="C:cytoplasm"/>
    <property type="evidence" value="ECO:0007669"/>
    <property type="project" value="UniProtKB-SubCell"/>
</dbReference>
<evidence type="ECO:0000256" key="7">
    <source>
        <dbReference type="ARBA" id="ARBA00022691"/>
    </source>
</evidence>
<organism evidence="13 14">
    <name type="scientific">Deinococcus puniceus</name>
    <dbReference type="NCBI Taxonomy" id="1182568"/>
    <lineage>
        <taxon>Bacteria</taxon>
        <taxon>Thermotogati</taxon>
        <taxon>Deinococcota</taxon>
        <taxon>Deinococci</taxon>
        <taxon>Deinococcales</taxon>
        <taxon>Deinococcaceae</taxon>
        <taxon>Deinococcus</taxon>
    </lineage>
</organism>
<evidence type="ECO:0000259" key="12">
    <source>
        <dbReference type="Pfam" id="PF20260"/>
    </source>
</evidence>
<evidence type="ECO:0000313" key="13">
    <source>
        <dbReference type="EMBL" id="ANE44034.1"/>
    </source>
</evidence>
<evidence type="ECO:0000256" key="5">
    <source>
        <dbReference type="ARBA" id="ARBA00022603"/>
    </source>
</evidence>
<evidence type="ECO:0000256" key="10">
    <source>
        <dbReference type="PIRNR" id="PIRNR015601"/>
    </source>
</evidence>
<dbReference type="Proteomes" id="UP000077363">
    <property type="component" value="Chromosome"/>
</dbReference>
<dbReference type="EC" id="2.1.1.193" evidence="10"/>
<dbReference type="STRING" id="1182568.SU48_09870"/>
<comment type="catalytic activity">
    <reaction evidence="9 10">
        <text>uridine(1498) in 16S rRNA + S-adenosyl-L-methionine = N(3)-methyluridine(1498) in 16S rRNA + S-adenosyl-L-homocysteine + H(+)</text>
        <dbReference type="Rhea" id="RHEA:42920"/>
        <dbReference type="Rhea" id="RHEA-COMP:10283"/>
        <dbReference type="Rhea" id="RHEA-COMP:10284"/>
        <dbReference type="ChEBI" id="CHEBI:15378"/>
        <dbReference type="ChEBI" id="CHEBI:57856"/>
        <dbReference type="ChEBI" id="CHEBI:59789"/>
        <dbReference type="ChEBI" id="CHEBI:65315"/>
        <dbReference type="ChEBI" id="CHEBI:74502"/>
        <dbReference type="EC" id="2.1.1.193"/>
    </reaction>
</comment>
<dbReference type="GO" id="GO:0070042">
    <property type="term" value="F:rRNA (uridine-N3-)-methyltransferase activity"/>
    <property type="evidence" value="ECO:0007669"/>
    <property type="project" value="TreeGrafter"/>
</dbReference>
<reference evidence="13 14" key="1">
    <citation type="submission" date="2015-01" db="EMBL/GenBank/DDBJ databases">
        <title>Deinococcus puniceus/DY1/ whole genome sequencing.</title>
        <authorList>
            <person name="Kim M.K."/>
            <person name="Srinivasan S."/>
            <person name="Lee J.-J."/>
        </authorList>
    </citation>
    <scope>NUCLEOTIDE SEQUENCE [LARGE SCALE GENOMIC DNA]</scope>
    <source>
        <strain evidence="13 14">DY1</strain>
    </source>
</reference>
<dbReference type="KEGG" id="dpu:SU48_09870"/>
<dbReference type="NCBIfam" id="TIGR00046">
    <property type="entry name" value="RsmE family RNA methyltransferase"/>
    <property type="match status" value="1"/>
</dbReference>
<dbReference type="NCBIfam" id="NF008706">
    <property type="entry name" value="PRK11713.7-1"/>
    <property type="match status" value="1"/>
</dbReference>
<dbReference type="InterPro" id="IPR029026">
    <property type="entry name" value="tRNA_m1G_MTases_N"/>
</dbReference>
<keyword evidence="14" id="KW-1185">Reference proteome</keyword>
<evidence type="ECO:0000259" key="11">
    <source>
        <dbReference type="Pfam" id="PF04452"/>
    </source>
</evidence>
<evidence type="ECO:0000256" key="8">
    <source>
        <dbReference type="ARBA" id="ARBA00025699"/>
    </source>
</evidence>
<dbReference type="OrthoDB" id="9815641at2"/>
<comment type="similarity">
    <text evidence="2 10">Belongs to the RNA methyltransferase RsmE family.</text>
</comment>
<dbReference type="CDD" id="cd18084">
    <property type="entry name" value="RsmE-like"/>
    <property type="match status" value="1"/>
</dbReference>
<dbReference type="InterPro" id="IPR015947">
    <property type="entry name" value="PUA-like_sf"/>
</dbReference>
<evidence type="ECO:0000256" key="6">
    <source>
        <dbReference type="ARBA" id="ARBA00022679"/>
    </source>
</evidence>
<evidence type="ECO:0000256" key="2">
    <source>
        <dbReference type="ARBA" id="ARBA00005528"/>
    </source>
</evidence>
<keyword evidence="5 10" id="KW-0489">Methyltransferase</keyword>
<feature type="domain" description="Ribosomal RNA small subunit methyltransferase E methyltransferase" evidence="11">
    <location>
        <begin position="83"/>
        <end position="237"/>
    </location>
</feature>
<dbReference type="RefSeq" id="WP_064015110.1">
    <property type="nucleotide sequence ID" value="NZ_CP011387.1"/>
</dbReference>
<gene>
    <name evidence="13" type="ORF">SU48_09870</name>
</gene>
<evidence type="ECO:0000256" key="9">
    <source>
        <dbReference type="ARBA" id="ARBA00047944"/>
    </source>
</evidence>
<protein>
    <recommendedName>
        <fullName evidence="10">Ribosomal RNA small subunit methyltransferase E</fullName>
        <ecNumber evidence="10">2.1.1.193</ecNumber>
    </recommendedName>
</protein>
<keyword evidence="6 10" id="KW-0808">Transferase</keyword>
<name>A0A172TAR2_9DEIO</name>
<sequence>MGAADRPRPCCPVTPLRVRVDALTPTILLGVREARHLQVLRLTPGDSLRVFDGQGSEAEATLTELTEVGAVLTLGAGVQATAETPQPVTLAIALLKGDKLSDVTRAATELGVARIQLLITRHADAREIGTQKLLRLRRVAEEASKQSRRAVTPEILEPMPLAEFAWSGTLFLAHPGSRATLAEHLNWQAPVTVLTGPEGGFSDPEVSQLQQRGAVLVTLGPRILRAETAPIALLGAIVATGV</sequence>
<dbReference type="PANTHER" id="PTHR30027">
    <property type="entry name" value="RIBOSOMAL RNA SMALL SUBUNIT METHYLTRANSFERASE E"/>
    <property type="match status" value="1"/>
</dbReference>
<dbReference type="InterPro" id="IPR046886">
    <property type="entry name" value="RsmE_MTase_dom"/>
</dbReference>
<dbReference type="EMBL" id="CP011387">
    <property type="protein sequence ID" value="ANE44034.1"/>
    <property type="molecule type" value="Genomic_DNA"/>
</dbReference>
<dbReference type="SUPFAM" id="SSF75217">
    <property type="entry name" value="alpha/beta knot"/>
    <property type="match status" value="1"/>
</dbReference>
<dbReference type="PIRSF" id="PIRSF015601">
    <property type="entry name" value="MTase_slr0722"/>
    <property type="match status" value="1"/>
</dbReference>
<proteinExistence type="inferred from homology"/>
<dbReference type="SUPFAM" id="SSF88697">
    <property type="entry name" value="PUA domain-like"/>
    <property type="match status" value="1"/>
</dbReference>
<dbReference type="Gene3D" id="3.40.1280.10">
    <property type="match status" value="1"/>
</dbReference>
<evidence type="ECO:0000256" key="4">
    <source>
        <dbReference type="ARBA" id="ARBA00022552"/>
    </source>
</evidence>
<dbReference type="Pfam" id="PF20260">
    <property type="entry name" value="PUA_4"/>
    <property type="match status" value="1"/>
</dbReference>
<evidence type="ECO:0000313" key="14">
    <source>
        <dbReference type="Proteomes" id="UP000077363"/>
    </source>
</evidence>
<evidence type="ECO:0000256" key="3">
    <source>
        <dbReference type="ARBA" id="ARBA00022490"/>
    </source>
</evidence>
<evidence type="ECO:0000256" key="1">
    <source>
        <dbReference type="ARBA" id="ARBA00004496"/>
    </source>
</evidence>
<dbReference type="PATRIC" id="fig|1182568.3.peg.2057"/>
<comment type="function">
    <text evidence="8 10">Specifically methylates the N3 position of the uracil ring of uridine 1498 (m3U1498) in 16S rRNA. Acts on the fully assembled 30S ribosomal subunit.</text>
</comment>